<keyword evidence="3" id="KW-1185">Reference proteome</keyword>
<dbReference type="PANTHER" id="PTHR13887:SF41">
    <property type="entry name" value="THIOREDOXIN SUPERFAMILY PROTEIN"/>
    <property type="match status" value="1"/>
</dbReference>
<gene>
    <name evidence="2" type="ORF">Raf01_45350</name>
</gene>
<name>A0A8J3VSE4_9ACTN</name>
<accession>A0A8J3VSE4</accession>
<dbReference type="Pfam" id="PF01323">
    <property type="entry name" value="DSBA"/>
    <property type="match status" value="1"/>
</dbReference>
<feature type="domain" description="DSBA-like thioredoxin" evidence="1">
    <location>
        <begin position="3"/>
        <end position="204"/>
    </location>
</feature>
<dbReference type="InterPro" id="IPR036249">
    <property type="entry name" value="Thioredoxin-like_sf"/>
</dbReference>
<sequence length="216" mass="23843">MKIEVWSDVVCPWCYIGKRRLDRALAGFEHADEVEVEWRSFQLDPTYPKGAQRPVLAHLAQKMGGSVDQVRAMTDRVKSLAADEGLEYDFDRAIAVNTVDAHRVSHLAKAHGLGGQMHERLLRAHLMEGETVDDVETLVRLAGEVGVPADEARRVLAGDEYAKDVEADSREAQLLGANGVPFFVLGRRYGISGAQPLEVFETALRTAYEQASPTAE</sequence>
<dbReference type="InterPro" id="IPR001853">
    <property type="entry name" value="DSBA-like_thioredoxin_dom"/>
</dbReference>
<dbReference type="PANTHER" id="PTHR13887">
    <property type="entry name" value="GLUTATHIONE S-TRANSFERASE KAPPA"/>
    <property type="match status" value="1"/>
</dbReference>
<protein>
    <submittedName>
        <fullName evidence="2">DSBA oxidoreductase</fullName>
    </submittedName>
</protein>
<dbReference type="Gene3D" id="3.40.30.10">
    <property type="entry name" value="Glutaredoxin"/>
    <property type="match status" value="1"/>
</dbReference>
<comment type="caution">
    <text evidence="2">The sequence shown here is derived from an EMBL/GenBank/DDBJ whole genome shotgun (WGS) entry which is preliminary data.</text>
</comment>
<dbReference type="Proteomes" id="UP000642748">
    <property type="component" value="Unassembled WGS sequence"/>
</dbReference>
<dbReference type="GO" id="GO:0016491">
    <property type="term" value="F:oxidoreductase activity"/>
    <property type="evidence" value="ECO:0007669"/>
    <property type="project" value="InterPro"/>
</dbReference>
<dbReference type="AlphaFoldDB" id="A0A8J3VSE4"/>
<organism evidence="2 3">
    <name type="scientific">Rugosimonospora africana</name>
    <dbReference type="NCBI Taxonomy" id="556532"/>
    <lineage>
        <taxon>Bacteria</taxon>
        <taxon>Bacillati</taxon>
        <taxon>Actinomycetota</taxon>
        <taxon>Actinomycetes</taxon>
        <taxon>Micromonosporales</taxon>
        <taxon>Micromonosporaceae</taxon>
        <taxon>Rugosimonospora</taxon>
    </lineage>
</organism>
<dbReference type="SUPFAM" id="SSF52833">
    <property type="entry name" value="Thioredoxin-like"/>
    <property type="match status" value="1"/>
</dbReference>
<dbReference type="RefSeq" id="WP_203919955.1">
    <property type="nucleotide sequence ID" value="NZ_BONZ01000043.1"/>
</dbReference>
<evidence type="ECO:0000259" key="1">
    <source>
        <dbReference type="Pfam" id="PF01323"/>
    </source>
</evidence>
<reference evidence="2" key="1">
    <citation type="submission" date="2021-01" db="EMBL/GenBank/DDBJ databases">
        <title>Whole genome shotgun sequence of Rugosimonospora africana NBRC 104875.</title>
        <authorList>
            <person name="Komaki H."/>
            <person name="Tamura T."/>
        </authorList>
    </citation>
    <scope>NUCLEOTIDE SEQUENCE</scope>
    <source>
        <strain evidence="2">NBRC 104875</strain>
    </source>
</reference>
<dbReference type="CDD" id="cd03024">
    <property type="entry name" value="DsbA_FrnE"/>
    <property type="match status" value="1"/>
</dbReference>
<proteinExistence type="predicted"/>
<dbReference type="EMBL" id="BONZ01000043">
    <property type="protein sequence ID" value="GIH16363.1"/>
    <property type="molecule type" value="Genomic_DNA"/>
</dbReference>
<evidence type="ECO:0000313" key="3">
    <source>
        <dbReference type="Proteomes" id="UP000642748"/>
    </source>
</evidence>
<evidence type="ECO:0000313" key="2">
    <source>
        <dbReference type="EMBL" id="GIH16363.1"/>
    </source>
</evidence>